<reference evidence="6 7" key="1">
    <citation type="submission" date="2019-08" db="EMBL/GenBank/DDBJ databases">
        <title>Complete genome sequence of Candidatus Uab amorphum.</title>
        <authorList>
            <person name="Shiratori T."/>
            <person name="Suzuki S."/>
            <person name="Kakizawa Y."/>
            <person name="Ishida K."/>
        </authorList>
    </citation>
    <scope>NUCLEOTIDE SEQUENCE [LARGE SCALE GENOMIC DNA]</scope>
    <source>
        <strain evidence="6 7">SRT547</strain>
    </source>
</reference>
<dbReference type="RefSeq" id="WP_151966584.1">
    <property type="nucleotide sequence ID" value="NZ_AP019860.1"/>
</dbReference>
<dbReference type="SMART" id="SM00839">
    <property type="entry name" value="ELFV_dehydrog"/>
    <property type="match status" value="1"/>
</dbReference>
<keyword evidence="7" id="KW-1185">Reference proteome</keyword>
<evidence type="ECO:0000256" key="2">
    <source>
        <dbReference type="ARBA" id="ARBA00023002"/>
    </source>
</evidence>
<dbReference type="PRINTS" id="PR00082">
    <property type="entry name" value="GLFDHDRGNASE"/>
</dbReference>
<dbReference type="InterPro" id="IPR036291">
    <property type="entry name" value="NAD(P)-bd_dom_sf"/>
</dbReference>
<gene>
    <name evidence="6" type="ORF">UABAM_00679</name>
</gene>
<dbReference type="SUPFAM" id="SSF53223">
    <property type="entry name" value="Aminoacid dehydrogenase-like, N-terminal domain"/>
    <property type="match status" value="1"/>
</dbReference>
<dbReference type="PANTHER" id="PTHR42722:SF1">
    <property type="entry name" value="VALINE DEHYDROGENASE"/>
    <property type="match status" value="1"/>
</dbReference>
<sequence length="436" mass="48826">MVNLLQSSPDEFVQFLKSNGIKRFYFIHNENECRASHPELQPLCDFFNSDKRDYEQHEGIFFELLEEYDILQGAFVHRTCRGQGAGGTRFWSYDTTEDFLRDGLRLSKGMTHKNALAGLWWGGGKGVIVDNPKIDKRDAGVREKIFQSYGKFITSLNGCYITAEDVGTTPTDIGNIFTKTRFVTCIPPGVGGSGNPSSATAKGVLCGMEAAAEFRFKESLEGKTVVVQGMGHVGIELIRLLFEKKVAKVIGSDIFPESIERAQQQFAGHNLETILSSKNDNSLLATECDIFAPCATGGILCPETIEKLNTKIVCGAANNQLEDATRDDKLLFERKIYYVPDFLVNRMGIVNCSNEQYGYINEDPFSKRHLDKNWDQSVYNMTLKTLKLAEENGTPPGQTAVELATEFSFEQHPIFGHRGQQIIDSLVKNEWHRKGE</sequence>
<dbReference type="KEGG" id="uam:UABAM_00679"/>
<dbReference type="PROSITE" id="PS00074">
    <property type="entry name" value="GLFV_DEHYDROGENASE"/>
    <property type="match status" value="1"/>
</dbReference>
<feature type="domain" description="Glutamate/phenylalanine/leucine/valine/L-tryptophan dehydrogenase C-terminal" evidence="5">
    <location>
        <begin position="194"/>
        <end position="416"/>
    </location>
</feature>
<dbReference type="Pfam" id="PF02812">
    <property type="entry name" value="ELFV_dehydrog_N"/>
    <property type="match status" value="1"/>
</dbReference>
<evidence type="ECO:0000256" key="1">
    <source>
        <dbReference type="ARBA" id="ARBA00006382"/>
    </source>
</evidence>
<dbReference type="OrthoDB" id="9803297at2"/>
<protein>
    <submittedName>
        <fullName evidence="6">Leucine dehydrogenase</fullName>
    </submittedName>
</protein>
<dbReference type="InterPro" id="IPR016211">
    <property type="entry name" value="Glu/Phe/Leu/Val/Trp_DH_bac/arc"/>
</dbReference>
<dbReference type="EMBL" id="AP019860">
    <property type="protein sequence ID" value="BBM82336.1"/>
    <property type="molecule type" value="Genomic_DNA"/>
</dbReference>
<dbReference type="GO" id="GO:0006520">
    <property type="term" value="P:amino acid metabolic process"/>
    <property type="evidence" value="ECO:0007669"/>
    <property type="project" value="InterPro"/>
</dbReference>
<comment type="similarity">
    <text evidence="1 4">Belongs to the Glu/Leu/Phe/Val dehydrogenases family.</text>
</comment>
<keyword evidence="2 4" id="KW-0560">Oxidoreductase</keyword>
<dbReference type="InterPro" id="IPR006097">
    <property type="entry name" value="Glu/Leu/Phe/Val/Trp_DH_dimer"/>
</dbReference>
<dbReference type="Gene3D" id="3.40.50.720">
    <property type="entry name" value="NAD(P)-binding Rossmann-like Domain"/>
    <property type="match status" value="1"/>
</dbReference>
<dbReference type="AlphaFoldDB" id="A0A5S9IIZ9"/>
<evidence type="ECO:0000256" key="3">
    <source>
        <dbReference type="ARBA" id="ARBA00023027"/>
    </source>
</evidence>
<dbReference type="Gene3D" id="3.40.50.10860">
    <property type="entry name" value="Leucine Dehydrogenase, chain A, domain 1"/>
    <property type="match status" value="1"/>
</dbReference>
<proteinExistence type="inferred from homology"/>
<organism evidence="6 7">
    <name type="scientific">Uabimicrobium amorphum</name>
    <dbReference type="NCBI Taxonomy" id="2596890"/>
    <lineage>
        <taxon>Bacteria</taxon>
        <taxon>Pseudomonadati</taxon>
        <taxon>Planctomycetota</taxon>
        <taxon>Candidatus Uabimicrobiia</taxon>
        <taxon>Candidatus Uabimicrobiales</taxon>
        <taxon>Candidatus Uabimicrobiaceae</taxon>
        <taxon>Candidatus Uabimicrobium</taxon>
    </lineage>
</organism>
<dbReference type="InterPro" id="IPR006096">
    <property type="entry name" value="Glu/Leu/Phe/Val/Trp_DH_C"/>
</dbReference>
<dbReference type="InterPro" id="IPR006095">
    <property type="entry name" value="Glu/Leu/Phe/Val/Trp_DH"/>
</dbReference>
<dbReference type="GO" id="GO:0016639">
    <property type="term" value="F:oxidoreductase activity, acting on the CH-NH2 group of donors, NAD or NADP as acceptor"/>
    <property type="evidence" value="ECO:0007669"/>
    <property type="project" value="InterPro"/>
</dbReference>
<dbReference type="InterPro" id="IPR033524">
    <property type="entry name" value="Glu/Leu/Phe/Val_DH_AS"/>
</dbReference>
<evidence type="ECO:0000313" key="7">
    <source>
        <dbReference type="Proteomes" id="UP000326354"/>
    </source>
</evidence>
<dbReference type="SUPFAM" id="SSF51735">
    <property type="entry name" value="NAD(P)-binding Rossmann-fold domains"/>
    <property type="match status" value="1"/>
</dbReference>
<evidence type="ECO:0000313" key="6">
    <source>
        <dbReference type="EMBL" id="BBM82336.1"/>
    </source>
</evidence>
<dbReference type="Proteomes" id="UP000326354">
    <property type="component" value="Chromosome"/>
</dbReference>
<dbReference type="PANTHER" id="PTHR42722">
    <property type="entry name" value="LEUCINE DEHYDROGENASE"/>
    <property type="match status" value="1"/>
</dbReference>
<evidence type="ECO:0000256" key="4">
    <source>
        <dbReference type="RuleBase" id="RU004417"/>
    </source>
</evidence>
<dbReference type="InterPro" id="IPR046346">
    <property type="entry name" value="Aminoacid_DH-like_N_sf"/>
</dbReference>
<accession>A0A5S9IIZ9</accession>
<dbReference type="Pfam" id="PF00208">
    <property type="entry name" value="ELFV_dehydrog"/>
    <property type="match status" value="2"/>
</dbReference>
<dbReference type="CDD" id="cd01075">
    <property type="entry name" value="NAD_bind_Leu_Phe_Val_DH"/>
    <property type="match status" value="1"/>
</dbReference>
<name>A0A5S9IIZ9_UABAM</name>
<evidence type="ECO:0000259" key="5">
    <source>
        <dbReference type="SMART" id="SM00839"/>
    </source>
</evidence>
<keyword evidence="3" id="KW-0520">NAD</keyword>